<sequence length="47" mass="5455">MIGRHCPDGPGGRDCHCCGQPPGRARKTARRRVKRAERQQWKRNTRN</sequence>
<comment type="caution">
    <text evidence="2">The sequence shown here is derived from an EMBL/GenBank/DDBJ whole genome shotgun (WGS) entry which is preliminary data.</text>
</comment>
<dbReference type="Proteomes" id="UP001500973">
    <property type="component" value="Unassembled WGS sequence"/>
</dbReference>
<organism evidence="2 3">
    <name type="scientific">Streptomyces thermospinosisporus</name>
    <dbReference type="NCBI Taxonomy" id="161482"/>
    <lineage>
        <taxon>Bacteria</taxon>
        <taxon>Bacillati</taxon>
        <taxon>Actinomycetota</taxon>
        <taxon>Actinomycetes</taxon>
        <taxon>Kitasatosporales</taxon>
        <taxon>Streptomycetaceae</taxon>
        <taxon>Streptomyces</taxon>
    </lineage>
</organism>
<keyword evidence="3" id="KW-1185">Reference proteome</keyword>
<reference evidence="2 3" key="1">
    <citation type="journal article" date="2019" name="Int. J. Syst. Evol. Microbiol.">
        <title>The Global Catalogue of Microorganisms (GCM) 10K type strain sequencing project: providing services to taxonomists for standard genome sequencing and annotation.</title>
        <authorList>
            <consortium name="The Broad Institute Genomics Platform"/>
            <consortium name="The Broad Institute Genome Sequencing Center for Infectious Disease"/>
            <person name="Wu L."/>
            <person name="Ma J."/>
        </authorList>
    </citation>
    <scope>NUCLEOTIDE SEQUENCE [LARGE SCALE GENOMIC DNA]</scope>
    <source>
        <strain evidence="2 3">JCM 11756</strain>
    </source>
</reference>
<evidence type="ECO:0000256" key="1">
    <source>
        <dbReference type="SAM" id="MobiDB-lite"/>
    </source>
</evidence>
<feature type="compositionally biased region" description="Basic residues" evidence="1">
    <location>
        <begin position="24"/>
        <end position="47"/>
    </location>
</feature>
<proteinExistence type="predicted"/>
<evidence type="ECO:0000313" key="2">
    <source>
        <dbReference type="EMBL" id="GAA1431809.1"/>
    </source>
</evidence>
<dbReference type="EMBL" id="BAAAIZ010000090">
    <property type="protein sequence ID" value="GAA1431809.1"/>
    <property type="molecule type" value="Genomic_DNA"/>
</dbReference>
<protein>
    <submittedName>
        <fullName evidence="2">Uncharacterized protein</fullName>
    </submittedName>
</protein>
<accession>A0ABN1Z4S9</accession>
<feature type="region of interest" description="Disordered" evidence="1">
    <location>
        <begin position="17"/>
        <end position="47"/>
    </location>
</feature>
<name>A0ABN1Z4S9_9ACTN</name>
<evidence type="ECO:0000313" key="3">
    <source>
        <dbReference type="Proteomes" id="UP001500973"/>
    </source>
</evidence>
<gene>
    <name evidence="2" type="ORF">GCM10009601_51580</name>
</gene>